<accession>A0A2U3DWF0</accession>
<evidence type="ECO:0000313" key="5">
    <source>
        <dbReference type="Proteomes" id="UP001287286"/>
    </source>
</evidence>
<evidence type="ECO:0000256" key="1">
    <source>
        <dbReference type="SAM" id="MobiDB-lite"/>
    </source>
</evidence>
<keyword evidence="5" id="KW-1185">Reference proteome</keyword>
<reference evidence="2" key="3">
    <citation type="submission" date="2023-11" db="EMBL/GenBank/DDBJ databases">
        <authorList>
            <person name="Beijen E."/>
            <person name="Ohm R.A."/>
        </authorList>
    </citation>
    <scope>NUCLEOTIDE SEQUENCE</scope>
    <source>
        <strain evidence="2">CBS 150709</strain>
    </source>
</reference>
<proteinExistence type="predicted"/>
<dbReference type="Proteomes" id="UP001287286">
    <property type="component" value="Unassembled WGS sequence"/>
</dbReference>
<reference evidence="3" key="1">
    <citation type="submission" date="2015-05" db="EMBL/GenBank/DDBJ databases">
        <authorList>
            <person name="Wang D.B."/>
            <person name="Wang M."/>
        </authorList>
    </citation>
    <scope>NUCLEOTIDE SEQUENCE</scope>
    <source>
        <strain evidence="3">36-1</strain>
    </source>
</reference>
<evidence type="ECO:0000313" key="4">
    <source>
        <dbReference type="Proteomes" id="UP000245956"/>
    </source>
</evidence>
<reference evidence="2 5" key="4">
    <citation type="journal article" date="2024" name="Microbiol. Resour. Announc.">
        <title>Genome annotations for the ascomycete fungi Trichoderma harzianum, Trichoderma aggressivum, and Purpureocillium lilacinum.</title>
        <authorList>
            <person name="Beijen E.P.W."/>
            <person name="Ohm R.A."/>
        </authorList>
    </citation>
    <scope>NUCLEOTIDE SEQUENCE [LARGE SCALE GENOMIC DNA]</scope>
    <source>
        <strain evidence="2 5">CBS 150709</strain>
    </source>
</reference>
<evidence type="ECO:0000313" key="2">
    <source>
        <dbReference type="EMBL" id="KAK4084082.1"/>
    </source>
</evidence>
<dbReference type="AlphaFoldDB" id="A0A2U3DWF0"/>
<protein>
    <submittedName>
        <fullName evidence="3">Uncharacterized protein</fullName>
    </submittedName>
</protein>
<name>A0A2U3DWF0_PURLI</name>
<evidence type="ECO:0000313" key="3">
    <source>
        <dbReference type="EMBL" id="PWI66580.1"/>
    </source>
</evidence>
<sequence>MALSRLEDRFYTPHPLPGSVDAPRTAPRYAGRSQPASLKAARTRPVRQPSTYRGGNGEQKTWKEERHFDQAVDPTAAFLWMCCLALEGCARCVMPPWHRSRAAVGGCASISVHGALLTVAEDRGQWRPSMETIVLLWDAKDGYEVRPTGVCGSQRGRSMSGATMPLLRMALGQVPSEVRGPTKCILISVCDDYIPMTAGAVESVHSMPIPENH</sequence>
<organism evidence="3 4">
    <name type="scientific">Purpureocillium lilacinum</name>
    <name type="common">Paecilomyces lilacinus</name>
    <dbReference type="NCBI Taxonomy" id="33203"/>
    <lineage>
        <taxon>Eukaryota</taxon>
        <taxon>Fungi</taxon>
        <taxon>Dikarya</taxon>
        <taxon>Ascomycota</taxon>
        <taxon>Pezizomycotina</taxon>
        <taxon>Sordariomycetes</taxon>
        <taxon>Hypocreomycetidae</taxon>
        <taxon>Hypocreales</taxon>
        <taxon>Ophiocordycipitaceae</taxon>
        <taxon>Purpureocillium</taxon>
    </lineage>
</organism>
<reference evidence="3 4" key="2">
    <citation type="journal article" date="2016" name="Front. Microbiol.">
        <title>Genome and transcriptome sequences reveal the specific parasitism of the nematophagous Purpureocillium lilacinum 36-1.</title>
        <authorList>
            <person name="Xie J."/>
            <person name="Li S."/>
            <person name="Mo C."/>
            <person name="Xiao X."/>
            <person name="Peng D."/>
            <person name="Wang G."/>
            <person name="Xiao Y."/>
        </authorList>
    </citation>
    <scope>NUCLEOTIDE SEQUENCE [LARGE SCALE GENOMIC DNA]</scope>
    <source>
        <strain evidence="3 4">36-1</strain>
    </source>
</reference>
<comment type="caution">
    <text evidence="3">The sequence shown here is derived from an EMBL/GenBank/DDBJ whole genome shotgun (WGS) entry which is preliminary data.</text>
</comment>
<dbReference type="Proteomes" id="UP000245956">
    <property type="component" value="Unassembled WGS sequence"/>
</dbReference>
<feature type="compositionally biased region" description="Basic and acidic residues" evidence="1">
    <location>
        <begin position="1"/>
        <end position="11"/>
    </location>
</feature>
<dbReference type="EMBL" id="LCWV01000024">
    <property type="protein sequence ID" value="PWI66580.1"/>
    <property type="molecule type" value="Genomic_DNA"/>
</dbReference>
<feature type="region of interest" description="Disordered" evidence="1">
    <location>
        <begin position="1"/>
        <end position="62"/>
    </location>
</feature>
<gene>
    <name evidence="3" type="ORF">PCL_04993</name>
    <name evidence="2" type="ORF">Purlil1_10426</name>
</gene>
<dbReference type="EMBL" id="JAWRVI010000053">
    <property type="protein sequence ID" value="KAK4084082.1"/>
    <property type="molecule type" value="Genomic_DNA"/>
</dbReference>